<evidence type="ECO:0000256" key="1">
    <source>
        <dbReference type="ARBA" id="ARBA00000707"/>
    </source>
</evidence>
<evidence type="ECO:0000256" key="5">
    <source>
        <dbReference type="ARBA" id="ARBA00022801"/>
    </source>
</evidence>
<dbReference type="GO" id="GO:0004843">
    <property type="term" value="F:cysteine-type deubiquitinase activity"/>
    <property type="evidence" value="ECO:0007669"/>
    <property type="project" value="UniProtKB-EC"/>
</dbReference>
<dbReference type="Pfam" id="PF12340">
    <property type="entry name" value="DUF3638"/>
    <property type="match status" value="1"/>
</dbReference>
<feature type="domain" description="DUF3645" evidence="8">
    <location>
        <begin position="2064"/>
        <end position="2098"/>
    </location>
</feature>
<gene>
    <name evidence="9" type="ORF">DYB38_005612</name>
</gene>
<dbReference type="InterPro" id="IPR051346">
    <property type="entry name" value="OTU_Deubiquitinase"/>
</dbReference>
<dbReference type="GO" id="GO:0006508">
    <property type="term" value="P:proteolysis"/>
    <property type="evidence" value="ECO:0007669"/>
    <property type="project" value="UniProtKB-KW"/>
</dbReference>
<dbReference type="VEuPathDB" id="FungiDB:H257_15075"/>
<dbReference type="EC" id="3.4.19.12" evidence="2"/>
<dbReference type="Proteomes" id="UP000265716">
    <property type="component" value="Unassembled WGS sequence"/>
</dbReference>
<dbReference type="InterPro" id="IPR022105">
    <property type="entry name" value="DUF3645"/>
</dbReference>
<name>A0A397CKV3_APHAT</name>
<keyword evidence="6" id="KW-0788">Thiol protease</keyword>
<evidence type="ECO:0000256" key="2">
    <source>
        <dbReference type="ARBA" id="ARBA00012759"/>
    </source>
</evidence>
<reference evidence="9 10" key="1">
    <citation type="submission" date="2018-08" db="EMBL/GenBank/DDBJ databases">
        <title>Aphanomyces genome sequencing and annotation.</title>
        <authorList>
            <person name="Minardi D."/>
            <person name="Oidtmann B."/>
            <person name="Van Der Giezen M."/>
            <person name="Studholme D.J."/>
        </authorList>
    </citation>
    <scope>NUCLEOTIDE SEQUENCE [LARGE SCALE GENOMIC DNA]</scope>
    <source>
        <strain evidence="9 10">SA</strain>
    </source>
</reference>
<evidence type="ECO:0000256" key="4">
    <source>
        <dbReference type="ARBA" id="ARBA00022786"/>
    </source>
</evidence>
<keyword evidence="3" id="KW-0645">Protease</keyword>
<organism evidence="9 10">
    <name type="scientific">Aphanomyces astaci</name>
    <name type="common">Crayfish plague agent</name>
    <dbReference type="NCBI Taxonomy" id="112090"/>
    <lineage>
        <taxon>Eukaryota</taxon>
        <taxon>Sar</taxon>
        <taxon>Stramenopiles</taxon>
        <taxon>Oomycota</taxon>
        <taxon>Saprolegniomycetes</taxon>
        <taxon>Saprolegniales</taxon>
        <taxon>Verrucalvaceae</taxon>
        <taxon>Aphanomyces</taxon>
    </lineage>
</organism>
<proteinExistence type="predicted"/>
<protein>
    <recommendedName>
        <fullName evidence="2">ubiquitinyl hydrolase 1</fullName>
        <ecNumber evidence="2">3.4.19.12</ecNumber>
    </recommendedName>
</protein>
<feature type="domain" description="DUF3638" evidence="7">
    <location>
        <begin position="1727"/>
        <end position="1937"/>
    </location>
</feature>
<evidence type="ECO:0000313" key="9">
    <source>
        <dbReference type="EMBL" id="RHY48468.1"/>
    </source>
</evidence>
<keyword evidence="5" id="KW-0378">Hydrolase</keyword>
<sequence>MGIIRAHSVLSAATTYWAETAYTVEQFVAQAGSVGSGGTQCSEGTKLLANDTIDVLLGNVFDLDVEESDDEPSRVDSNDTDDATFPTTLEVETEWACFNLHRVEFHWLQMHKHDPQRSPMDVSFMKELWEGMKFPEKKLYSAEQVERLARSAMALAYFRQSMEPHLPRNDVKAITYDPLPVVSSIAKDISNLSASRIQDVPHRAPSTSQSVEAIHASLAAFKAFCNYATSSDEGHHDLARALEQLENSTCAWFPQYGCVILAIAAGYNALSHLVLLYPDMWQANVSHRSTGATFTAKPSGTTELDVGTIPTEAVEGFRDRLQALLHQVATRHGNARSAVNGQGHQKTPHFIHALARQVLSSIVVEVAPYGGSTDVGMHTGIQPRATAHPLVEAALYHFVAHPPSYDRLRGHFLLWVAKQYNVEMTVDSINTAMSLVDAIALAALDMDEHGANVKAITEQLQMLRATLDSQYLHFTRSKAERFKIVEPNDVRYPALVSDALRSSQVLTTPLTMQERQARALANSGALPNFPHYGNVSPGSFQQILTWISSDARLKAGKEQDACLLVLNEIHEMMWSCAKHLSATQSPMHLSVDDVSALDQLVTAYSELLDAWLTSNDGRHQMMAKLRSYEVVVTWMGYCLVHQHCAQEYPLVLAYQTPLNWMNLGSLVLEDKRAIDAMRLVAGYIRRINNAARLPLFSLASIGGTVEFSQKFAETCDEMQQRWSSEEEATSRRMETYMNQVRAKQVRAAKLRAELPGLQSALSVASTEYTQAQQAEETTRINYPDVYVSSHKRRHGYYKTSDQVCTAVHATSSALSRMNAAQRNWDAKNAEISKTIVPPPFVVCPLPELADKAFSVLFFFLIPPSLDTLSRLAVEAQVSLVPQFEHGLAWSANLNPYLVTEAQMHAFFTDQLDDRQFQWIMEFPACASQGESSRGNLSYANLHDIPPGLSKAEFLTMGSLRAYPNQQMRKLVQALHASTLPLSHPLVLSVLCQTMYHVGALSDADVPALLWKRDLDDNMGWLEKWHAGLWNQLGLLRDSIRDYKAFIGGATMASYLSQFYPQARQLAREFVDVARNWATIIRNEMDDADTTATQRLDLRAKQCLMYGYGILALSAVGAFDTNDVSNLVECIVMFRYGLLFGEGNKMQTELSWLQVQVAHRVLELVELTESAWMSGLPIRLLKMHSHWLDCTQKLLVFRPPTFKSRVNQQYLAVLDDPSRCFEVPYASQHIELTEVIATRQSYRYFVEESTVPWIATALSKFENVAYVHAMMTPGKILQVHLPRYGLTFEGHTVNPRSLEFTEFHLATTQQLDFTLPFFEHYLVLERLVECPGQPSTKLLVPNGMVVVRNGMVTVQQTDACDAALSYFTYDFAPHSNQLSANSIVGRLQLAAIFAASSSSVPDPHLNMTGSEMALILLRQCWVSRPWTELEASKLANLASFAYKEPALAILCERFAKQALDRAFLYVAVPAEPNHAPNELVNTSKCELRGWNTQTMPWNDLRRGLQPHEMIEAFGPIPRPRRHDSPPGSYSVSSIPPCPVSKDVVAIVERSVLSMVEYQSKTSSRPYPLKKQKLNNSIEAHVGSLLEKSWHHYQDLAQPIFTQSKDNMEKVLQRTQRQVQGKVDTLESYLVDVVRNCIPTRHVHRMNLRRACNRVANPTLRDMLVWAHSPHEVLRFNPYFSPEAVKAIQGVSQLYLATVVLNARLCRILHLIESTASDAQVLQELQVTRTWSIEDHPRWLVFEVEGSLQIRPEQAAIAQHLLNEPSGTICQLNMGLGKTRVILPLLILHYTSQGHVPRVHILGPILQEALAFFHLHLSASTLAIRILDQPFHRQAELTSFGMSILGQPIMNACYVVAPEHRLSLEMKLQEWVYEKNVHAEPLAALLAQSKFVDIFDEVDALLHHRYQLVYAMGTPDRLDNCETRAVVAQGLLAVLNTCDRDSRLHQWIFQHGLQNTNKSKSAFREIRLKVGVPEAALEEFRRLVAHAMIAHSSVHFQWLGLWCQKSSAHKDALVRCLLLKDGEIDGLQCLASTSAYASMLALRGFLAFGILEHCLQQRPRVQYGVDPHRHPKRLAIPFRAADVPSARAEFGHPDVSIFLTTLAYYYQGLTETQVLETVKVLLSLGRSARTNEYETWFSPIRDELQPKESQMLDNCSKLDTSNGPQMTLLVAKLAFSTNLIDFWLRRCVFPTDLVQYPARIAASAWDMAHSDHAKGFSGTNESNPILPTQITPNQPQLPSLLATNGLMLDRLMTCTVTCHALAAGTLWKSLMEYVVAGGYEALIDTGSLLAGISNEAISMYMLNHDNLHAKLGAIVYFDPPQGCWMSLNRVTRHAVPLHDSPIKERDSFVLFDEARSRGTDMKMRASAVAVLTLGPKLTKDKLMQGAGRLRLLGKHQRVVLAVPPEIQQTLPSVTLPGILEWVVKNTAANIEAGLPSWSEQGLFFCKSKQEAFQAVVEEHWALKDLYELPVRVQKLSSYVANQVETDYDGIDMAKLIADQCASLGAEVDMTLPYGEECERELQVEEEEQQEKDVEMREQKPRVEASWNYSSILTAKSAQDVQTTVVPLAEGMPQLWGLGDVAWPATIFGTTSFFITLASKTTLKYARVVDSVALFPNGDVLLLSDKEADAALELVWARPFRSVLGLLQGWLNPQFTLENVAMLHHAADGTPSPMAIDNEVALALLNGVTRFDATTQPSLKALLAKPLARVAISNLIDARGEGRNWIESDLEKACKLMELVDVANE</sequence>
<comment type="catalytic activity">
    <reaction evidence="1">
        <text>Thiol-dependent hydrolysis of ester, thioester, amide, peptide and isopeptide bonds formed by the C-terminal Gly of ubiquitin (a 76-residue protein attached to proteins as an intracellular targeting signal).</text>
        <dbReference type="EC" id="3.4.19.12"/>
    </reaction>
</comment>
<evidence type="ECO:0000259" key="8">
    <source>
        <dbReference type="Pfam" id="PF12359"/>
    </source>
</evidence>
<evidence type="ECO:0000313" key="10">
    <source>
        <dbReference type="Proteomes" id="UP000265716"/>
    </source>
</evidence>
<dbReference type="EMBL" id="QUTC01007239">
    <property type="protein sequence ID" value="RHY48468.1"/>
    <property type="molecule type" value="Genomic_DNA"/>
</dbReference>
<accession>A0A397CKV3</accession>
<dbReference type="PANTHER" id="PTHR13367">
    <property type="entry name" value="UBIQUITIN THIOESTERASE"/>
    <property type="match status" value="1"/>
</dbReference>
<keyword evidence="4" id="KW-0833">Ubl conjugation pathway</keyword>
<comment type="caution">
    <text evidence="9">The sequence shown here is derived from an EMBL/GenBank/DDBJ whole genome shotgun (WGS) entry which is preliminary data.</text>
</comment>
<dbReference type="PANTHER" id="PTHR13367:SF33">
    <property type="entry name" value="P-LOOP CONTAINING NUCLEOSIDE TRIPHOSPHATE HYDROLASE PROTEIN"/>
    <property type="match status" value="1"/>
</dbReference>
<dbReference type="InterPro" id="IPR022099">
    <property type="entry name" value="DUF3638"/>
</dbReference>
<evidence type="ECO:0000259" key="7">
    <source>
        <dbReference type="Pfam" id="PF12340"/>
    </source>
</evidence>
<dbReference type="Pfam" id="PF12359">
    <property type="entry name" value="DUF3645"/>
    <property type="match status" value="1"/>
</dbReference>
<evidence type="ECO:0000256" key="6">
    <source>
        <dbReference type="ARBA" id="ARBA00022807"/>
    </source>
</evidence>
<evidence type="ECO:0000256" key="3">
    <source>
        <dbReference type="ARBA" id="ARBA00022670"/>
    </source>
</evidence>